<reference evidence="2" key="1">
    <citation type="journal article" date="2020" name="Sci. Rep.">
        <title>Chromosome-scale genome assembly for the duckweed Spirodela intermedia, integrating cytogenetic maps, PacBio and Oxford Nanopore libraries.</title>
        <authorList>
            <person name="Hoang P.T.N."/>
            <person name="Fiebig A."/>
            <person name="Novak P."/>
            <person name="Macas J."/>
            <person name="Cao H.X."/>
            <person name="Stepanenko A."/>
            <person name="Chen G."/>
            <person name="Borisjuk N."/>
            <person name="Scholz U."/>
            <person name="Schubert I."/>
        </authorList>
    </citation>
    <scope>NUCLEOTIDE SEQUENCE [LARGE SCALE GENOMIC DNA]</scope>
</reference>
<protein>
    <submittedName>
        <fullName evidence="1">Uncharacterized protein</fullName>
    </submittedName>
</protein>
<accession>A0ABN7EA58</accession>
<proteinExistence type="predicted"/>
<evidence type="ECO:0000313" key="1">
    <source>
        <dbReference type="EMBL" id="CAA6674595.1"/>
    </source>
</evidence>
<comment type="caution">
    <text evidence="1">The sequence shown here is derived from an EMBL/GenBank/DDBJ whole genome shotgun (WGS) entry which is preliminary data.</text>
</comment>
<dbReference type="Proteomes" id="UP001189122">
    <property type="component" value="Unassembled WGS sequence"/>
</dbReference>
<sequence length="78" mass="8735">MKWVFESSLAAVTRRSGKMTICSSLVAVTQWRRVGWRWGVCQGLHPQVCAARGALIQCSANRIDEIFADDHLVYLLGN</sequence>
<keyword evidence="2" id="KW-1185">Reference proteome</keyword>
<organism evidence="1 2">
    <name type="scientific">Spirodela intermedia</name>
    <name type="common">Intermediate duckweed</name>
    <dbReference type="NCBI Taxonomy" id="51605"/>
    <lineage>
        <taxon>Eukaryota</taxon>
        <taxon>Viridiplantae</taxon>
        <taxon>Streptophyta</taxon>
        <taxon>Embryophyta</taxon>
        <taxon>Tracheophyta</taxon>
        <taxon>Spermatophyta</taxon>
        <taxon>Magnoliopsida</taxon>
        <taxon>Liliopsida</taxon>
        <taxon>Araceae</taxon>
        <taxon>Lemnoideae</taxon>
        <taxon>Spirodela</taxon>
    </lineage>
</organism>
<evidence type="ECO:0000313" key="2">
    <source>
        <dbReference type="Proteomes" id="UP001189122"/>
    </source>
</evidence>
<dbReference type="EMBL" id="CACRZD030000124">
    <property type="protein sequence ID" value="CAA6674595.1"/>
    <property type="molecule type" value="Genomic_DNA"/>
</dbReference>
<name>A0ABN7EA58_SPIIN</name>
<gene>
    <name evidence="1" type="ORF">SI7747_UN020953</name>
</gene>